<evidence type="ECO:0000256" key="9">
    <source>
        <dbReference type="SAM" id="Phobius"/>
    </source>
</evidence>
<keyword evidence="9" id="KW-1133">Transmembrane helix</keyword>
<evidence type="ECO:0000256" key="7">
    <source>
        <dbReference type="PROSITE-ProRule" id="PRU00169"/>
    </source>
</evidence>
<dbReference type="Pfam" id="PF02518">
    <property type="entry name" value="HATPase_c"/>
    <property type="match status" value="1"/>
</dbReference>
<dbReference type="Pfam" id="PF07494">
    <property type="entry name" value="Reg_prop"/>
    <property type="match status" value="5"/>
</dbReference>
<evidence type="ECO:0000313" key="13">
    <source>
        <dbReference type="EMBL" id="OUO03163.1"/>
    </source>
</evidence>
<dbReference type="InterPro" id="IPR015943">
    <property type="entry name" value="WD40/YVTN_repeat-like_dom_sf"/>
</dbReference>
<gene>
    <name evidence="13" type="ORF">B5F97_01740</name>
</gene>
<dbReference type="InterPro" id="IPR009057">
    <property type="entry name" value="Homeodomain-like_sf"/>
</dbReference>
<accession>A0A1Y3YZ91</accession>
<dbReference type="Pfam" id="PF00072">
    <property type="entry name" value="Response_reg"/>
    <property type="match status" value="1"/>
</dbReference>
<dbReference type="GO" id="GO:0000155">
    <property type="term" value="F:phosphorelay sensor kinase activity"/>
    <property type="evidence" value="ECO:0007669"/>
    <property type="project" value="InterPro"/>
</dbReference>
<dbReference type="Gene3D" id="2.130.10.10">
    <property type="entry name" value="YVTN repeat-like/Quinoprotein amine dehydrogenase"/>
    <property type="match status" value="2"/>
</dbReference>
<keyword evidence="4" id="KW-0805">Transcription regulation</keyword>
<dbReference type="RefSeq" id="WP_087425209.1">
    <property type="nucleotide sequence ID" value="NZ_CAMMFP010000001.1"/>
</dbReference>
<feature type="domain" description="HTH araC/xylS-type" evidence="10">
    <location>
        <begin position="1255"/>
        <end position="1354"/>
    </location>
</feature>
<evidence type="ECO:0000256" key="2">
    <source>
        <dbReference type="ARBA" id="ARBA00012438"/>
    </source>
</evidence>
<evidence type="ECO:0000259" key="12">
    <source>
        <dbReference type="PROSITE" id="PS50110"/>
    </source>
</evidence>
<dbReference type="SMART" id="SM00388">
    <property type="entry name" value="HisKA"/>
    <property type="match status" value="1"/>
</dbReference>
<feature type="domain" description="Response regulatory" evidence="12">
    <location>
        <begin position="1108"/>
        <end position="1223"/>
    </location>
</feature>
<dbReference type="InterPro" id="IPR018062">
    <property type="entry name" value="HTH_AraC-typ_CS"/>
</dbReference>
<dbReference type="InterPro" id="IPR004358">
    <property type="entry name" value="Sig_transdc_His_kin-like_C"/>
</dbReference>
<dbReference type="InterPro" id="IPR003661">
    <property type="entry name" value="HisK_dim/P_dom"/>
</dbReference>
<dbReference type="InterPro" id="IPR003594">
    <property type="entry name" value="HATPase_dom"/>
</dbReference>
<evidence type="ECO:0000256" key="6">
    <source>
        <dbReference type="ARBA" id="ARBA00023163"/>
    </source>
</evidence>
<feature type="modified residue" description="4-aspartylphosphate" evidence="7">
    <location>
        <position position="1156"/>
    </location>
</feature>
<comment type="catalytic activity">
    <reaction evidence="1">
        <text>ATP + protein L-histidine = ADP + protein N-phospho-L-histidine.</text>
        <dbReference type="EC" id="2.7.13.3"/>
    </reaction>
</comment>
<dbReference type="SMART" id="SM00342">
    <property type="entry name" value="HTH_ARAC"/>
    <property type="match status" value="1"/>
</dbReference>
<dbReference type="PROSITE" id="PS50109">
    <property type="entry name" value="HIS_KIN"/>
    <property type="match status" value="1"/>
</dbReference>
<keyword evidence="3 7" id="KW-0597">Phosphoprotein</keyword>
<evidence type="ECO:0000259" key="11">
    <source>
        <dbReference type="PROSITE" id="PS50109"/>
    </source>
</evidence>
<dbReference type="PROSITE" id="PS00041">
    <property type="entry name" value="HTH_ARAC_FAMILY_1"/>
    <property type="match status" value="1"/>
</dbReference>
<dbReference type="SUPFAM" id="SSF46689">
    <property type="entry name" value="Homeodomain-like"/>
    <property type="match status" value="1"/>
</dbReference>
<dbReference type="SUPFAM" id="SSF101898">
    <property type="entry name" value="NHL repeat"/>
    <property type="match status" value="1"/>
</dbReference>
<reference evidence="14" key="1">
    <citation type="submission" date="2017-04" db="EMBL/GenBank/DDBJ databases">
        <title>Function of individual gut microbiota members based on whole genome sequencing of pure cultures obtained from chicken caecum.</title>
        <authorList>
            <person name="Medvecky M."/>
            <person name="Cejkova D."/>
            <person name="Polansky O."/>
            <person name="Karasova D."/>
            <person name="Kubasova T."/>
            <person name="Cizek A."/>
            <person name="Rychlik I."/>
        </authorList>
    </citation>
    <scope>NUCLEOTIDE SEQUENCE [LARGE SCALE GENOMIC DNA]</scope>
    <source>
        <strain evidence="14">An43</strain>
    </source>
</reference>
<keyword evidence="6" id="KW-0804">Transcription</keyword>
<dbReference type="PROSITE" id="PS50110">
    <property type="entry name" value="RESPONSE_REGULATORY"/>
    <property type="match status" value="1"/>
</dbReference>
<dbReference type="CDD" id="cd17574">
    <property type="entry name" value="REC_OmpR"/>
    <property type="match status" value="1"/>
</dbReference>
<dbReference type="EC" id="2.7.13.3" evidence="2"/>
<dbReference type="InterPro" id="IPR013783">
    <property type="entry name" value="Ig-like_fold"/>
</dbReference>
<keyword evidence="5" id="KW-0238">DNA-binding</keyword>
<dbReference type="InterPro" id="IPR018060">
    <property type="entry name" value="HTH_AraC"/>
</dbReference>
<dbReference type="Gene3D" id="1.10.287.130">
    <property type="match status" value="1"/>
</dbReference>
<dbReference type="InterPro" id="IPR011110">
    <property type="entry name" value="Reg_prop"/>
</dbReference>
<dbReference type="PROSITE" id="PS01124">
    <property type="entry name" value="HTH_ARAC_FAMILY_2"/>
    <property type="match status" value="1"/>
</dbReference>
<dbReference type="GO" id="GO:0043565">
    <property type="term" value="F:sequence-specific DNA binding"/>
    <property type="evidence" value="ECO:0007669"/>
    <property type="project" value="InterPro"/>
</dbReference>
<proteinExistence type="predicted"/>
<dbReference type="Gene3D" id="1.10.10.60">
    <property type="entry name" value="Homeodomain-like"/>
    <property type="match status" value="1"/>
</dbReference>
<dbReference type="GO" id="GO:0003700">
    <property type="term" value="F:DNA-binding transcription factor activity"/>
    <property type="evidence" value="ECO:0007669"/>
    <property type="project" value="InterPro"/>
</dbReference>
<feature type="coiled-coil region" evidence="8">
    <location>
        <begin position="804"/>
        <end position="831"/>
    </location>
</feature>
<keyword evidence="9" id="KW-0472">Membrane</keyword>
<dbReference type="SMART" id="SM00387">
    <property type="entry name" value="HATPase_c"/>
    <property type="match status" value="1"/>
</dbReference>
<dbReference type="PRINTS" id="PR00344">
    <property type="entry name" value="BCTRLSENSOR"/>
</dbReference>
<dbReference type="Pfam" id="PF07495">
    <property type="entry name" value="Y_Y_Y"/>
    <property type="match status" value="1"/>
</dbReference>
<dbReference type="SUPFAM" id="SSF63829">
    <property type="entry name" value="Calcium-dependent phosphotriesterase"/>
    <property type="match status" value="2"/>
</dbReference>
<dbReference type="CDD" id="cd00082">
    <property type="entry name" value="HisKA"/>
    <property type="match status" value="1"/>
</dbReference>
<sequence>MKRFILLLFSLLVILWGNAQNNGTFYFSNLNLKDGLSQISVLKILQDSKGFMWFATRNGLNRYDGSEFIIYRHVPGDSLSLSDNYIISLAEDHNHNLWIGTSRGLNKLDLKTNRIKQYTNEKYGALAKTEIRSLLVDSRNRIWVGTSIGLFLYIPEIDVFQRIDLNGKIKNEFIAVMYETKNHKILIGTSTKGLFVCDMDMKVQKNYTSTTSFLCLPNNNVSALYEDSKGYIWGGSNLSGLFRMNIDKDEIVHYHKGNSVLTTNSVRCIAEAHGILLVGTFDGLYTIDLSDDSFWKHTDASLEKGNLSHFSIYSLFVDSSQTIWVGTYAGGVSYSNRFNNRFDFHDPTSVFDALFGIYGSMVCTEGGCLYMATEGRGLLDYNLKSGRYYYYPIDNASRLQYSQNIIKGLLLDGETLWCGTNKGAIYKFDTRTKKYQLYYQYPKDMSIYAMIPASDGGLWLVGSDPKIGLMHLSAQKELQDTFPSKGGELCHVPSSRCILKLRDGVLLVGTRNDGLVKYDVVNKEFTYYDTDSPKPFRLLSNYVTSIIRDTLGRVWVGTFGGGILLYDETKGILKTITQEQGLIDNDVCAIVEDKEHKLWISTSNGISKYDPDNDKFVNYNSLNGVGVYEFTLHSGTLLANGEVCFSGNNGFVTFNPHELQQNSYVPPLVFTRLVVNNEIINVGDETGILSSVLDDVVEIELNYDQNNISIGYCALNFVFARQNQYAIFLEGYDKEWNYIGNRREAYYTNLSPGTYEFEVKASNNDGVWSQETRKIRIIVHPPFWKTWYAYLFYVVVFISVLVLIMYYISKKQKLERELQFQQKEQQQLEEFHQAKIRMFTNFSHELRTPLTLIIAPLQELVAMPEFSSLVKNKLGLIFSNAQRLLLLVNQLMDLRKNQEGKLKLHITKTDMYPFLLEIYYAFNHLAVKKSISFVFEKKEENVLAWFDKMLIEKVVFNLLSNAIKFTPSGGNIVFSLSKTILSALPVESQKELALPIKTEFVCLSVADSGKGISKEDMKNIFAPFYQGEDENKENVGTGIGLSLTRSIVHLHHGIITVSNNRPTGTVFKVYIPISSFAYNTNELVKEDIVEDVIPADKSAHFDIQKKWTVLLAEDNEEVRQYVKESLEPYFYVLDVGNGKDALDLSLEKYPDLILSDIMMPGMDGLELCSRVKQDLQLGHIPVILMTAKSMVVHIKEGFSVGADDYIVKPFSMDVLICRINNILESREKLKKLYGRKFSPEAMGIEIVSGDDRFTQSFFELIEKNISNPDLGIDLLSQELGLSRANLYRKLKAVTELSPTELIRNKRLEVAAKLLLETNYTVSEVAVYTGFNSHAYFTNCFKSFYGYSPSEWVQRHNDKEEGR</sequence>
<dbReference type="SUPFAM" id="SSF47384">
    <property type="entry name" value="Homodimeric domain of signal transducing histidine kinase"/>
    <property type="match status" value="1"/>
</dbReference>
<evidence type="ECO:0000313" key="14">
    <source>
        <dbReference type="Proteomes" id="UP000195386"/>
    </source>
</evidence>
<evidence type="ECO:0000256" key="4">
    <source>
        <dbReference type="ARBA" id="ARBA00023015"/>
    </source>
</evidence>
<dbReference type="InterPro" id="IPR011006">
    <property type="entry name" value="CheY-like_superfamily"/>
</dbReference>
<keyword evidence="8" id="KW-0175">Coiled coil</keyword>
<dbReference type="InterPro" id="IPR036890">
    <property type="entry name" value="HATPase_C_sf"/>
</dbReference>
<dbReference type="Proteomes" id="UP000195386">
    <property type="component" value="Unassembled WGS sequence"/>
</dbReference>
<dbReference type="SUPFAM" id="SSF55874">
    <property type="entry name" value="ATPase domain of HSP90 chaperone/DNA topoisomerase II/histidine kinase"/>
    <property type="match status" value="1"/>
</dbReference>
<dbReference type="Gene3D" id="3.30.565.10">
    <property type="entry name" value="Histidine kinase-like ATPase, C-terminal domain"/>
    <property type="match status" value="1"/>
</dbReference>
<dbReference type="Gene3D" id="3.40.50.2300">
    <property type="match status" value="1"/>
</dbReference>
<dbReference type="Pfam" id="PF00512">
    <property type="entry name" value="HisKA"/>
    <property type="match status" value="1"/>
</dbReference>
<dbReference type="FunFam" id="2.60.40.10:FF:000791">
    <property type="entry name" value="Two-component system sensor histidine kinase/response regulator"/>
    <property type="match status" value="1"/>
</dbReference>
<organism evidence="13 14">
    <name type="scientific">Bacteroides clarus</name>
    <dbReference type="NCBI Taxonomy" id="626929"/>
    <lineage>
        <taxon>Bacteria</taxon>
        <taxon>Pseudomonadati</taxon>
        <taxon>Bacteroidota</taxon>
        <taxon>Bacteroidia</taxon>
        <taxon>Bacteroidales</taxon>
        <taxon>Bacteroidaceae</taxon>
        <taxon>Bacteroides</taxon>
    </lineage>
</organism>
<dbReference type="InterPro" id="IPR011123">
    <property type="entry name" value="Y_Y_Y"/>
</dbReference>
<dbReference type="Gene3D" id="2.60.40.10">
    <property type="entry name" value="Immunoglobulins"/>
    <property type="match status" value="1"/>
</dbReference>
<dbReference type="PANTHER" id="PTHR43547:SF2">
    <property type="entry name" value="HYBRID SIGNAL TRANSDUCTION HISTIDINE KINASE C"/>
    <property type="match status" value="1"/>
</dbReference>
<dbReference type="SUPFAM" id="SSF52172">
    <property type="entry name" value="CheY-like"/>
    <property type="match status" value="1"/>
</dbReference>
<evidence type="ECO:0000256" key="8">
    <source>
        <dbReference type="SAM" id="Coils"/>
    </source>
</evidence>
<protein>
    <recommendedName>
        <fullName evidence="2">histidine kinase</fullName>
        <ecNumber evidence="2">2.7.13.3</ecNumber>
    </recommendedName>
</protein>
<keyword evidence="13" id="KW-0808">Transferase</keyword>
<dbReference type="EMBL" id="NFII01000001">
    <property type="protein sequence ID" value="OUO03163.1"/>
    <property type="molecule type" value="Genomic_DNA"/>
</dbReference>
<dbReference type="InterPro" id="IPR036097">
    <property type="entry name" value="HisK_dim/P_sf"/>
</dbReference>
<evidence type="ECO:0000256" key="1">
    <source>
        <dbReference type="ARBA" id="ARBA00000085"/>
    </source>
</evidence>
<comment type="caution">
    <text evidence="13">The sequence shown here is derived from an EMBL/GenBank/DDBJ whole genome shotgun (WGS) entry which is preliminary data.</text>
</comment>
<dbReference type="InterPro" id="IPR001789">
    <property type="entry name" value="Sig_transdc_resp-reg_receiver"/>
</dbReference>
<feature type="domain" description="Histidine kinase" evidence="11">
    <location>
        <begin position="841"/>
        <end position="1075"/>
    </location>
</feature>
<keyword evidence="13" id="KW-0418">Kinase</keyword>
<evidence type="ECO:0000256" key="5">
    <source>
        <dbReference type="ARBA" id="ARBA00023125"/>
    </source>
</evidence>
<dbReference type="Pfam" id="PF12833">
    <property type="entry name" value="HTH_18"/>
    <property type="match status" value="1"/>
</dbReference>
<dbReference type="PANTHER" id="PTHR43547">
    <property type="entry name" value="TWO-COMPONENT HISTIDINE KINASE"/>
    <property type="match status" value="1"/>
</dbReference>
<evidence type="ECO:0000259" key="10">
    <source>
        <dbReference type="PROSITE" id="PS01124"/>
    </source>
</evidence>
<feature type="transmembrane region" description="Helical" evidence="9">
    <location>
        <begin position="787"/>
        <end position="808"/>
    </location>
</feature>
<name>A0A1Y3YZ91_9BACE</name>
<evidence type="ECO:0000256" key="3">
    <source>
        <dbReference type="ARBA" id="ARBA00022553"/>
    </source>
</evidence>
<dbReference type="SMART" id="SM00448">
    <property type="entry name" value="REC"/>
    <property type="match status" value="1"/>
</dbReference>
<dbReference type="InterPro" id="IPR005467">
    <property type="entry name" value="His_kinase_dom"/>
</dbReference>
<keyword evidence="9" id="KW-0812">Transmembrane</keyword>